<evidence type="ECO:0000259" key="5">
    <source>
        <dbReference type="PROSITE" id="PS50931"/>
    </source>
</evidence>
<dbReference type="PROSITE" id="PS50931">
    <property type="entry name" value="HTH_LYSR"/>
    <property type="match status" value="1"/>
</dbReference>
<organism evidence="6 7">
    <name type="scientific">Vibrio sinensis</name>
    <dbReference type="NCBI Taxonomy" id="2302434"/>
    <lineage>
        <taxon>Bacteria</taxon>
        <taxon>Pseudomonadati</taxon>
        <taxon>Pseudomonadota</taxon>
        <taxon>Gammaproteobacteria</taxon>
        <taxon>Vibrionales</taxon>
        <taxon>Vibrionaceae</taxon>
        <taxon>Vibrio</taxon>
    </lineage>
</organism>
<keyword evidence="7" id="KW-1185">Reference proteome</keyword>
<dbReference type="Pfam" id="PF00126">
    <property type="entry name" value="HTH_1"/>
    <property type="match status" value="1"/>
</dbReference>
<dbReference type="Gene3D" id="1.10.10.10">
    <property type="entry name" value="Winged helix-like DNA-binding domain superfamily/Winged helix DNA-binding domain"/>
    <property type="match status" value="1"/>
</dbReference>
<keyword evidence="4" id="KW-0804">Transcription</keyword>
<dbReference type="InterPro" id="IPR036390">
    <property type="entry name" value="WH_DNA-bd_sf"/>
</dbReference>
<reference evidence="6 7" key="1">
    <citation type="submission" date="2018-08" db="EMBL/GenBank/DDBJ databases">
        <title>Vibrio isolated from the Eastern China Marginal Seas.</title>
        <authorList>
            <person name="Li Y."/>
        </authorList>
    </citation>
    <scope>NUCLEOTIDE SEQUENCE [LARGE SCALE GENOMIC DNA]</scope>
    <source>
        <strain evidence="6 7">BEI233</strain>
    </source>
</reference>
<dbReference type="InterPro" id="IPR036388">
    <property type="entry name" value="WH-like_DNA-bd_sf"/>
</dbReference>
<proteinExistence type="inferred from homology"/>
<dbReference type="InterPro" id="IPR005119">
    <property type="entry name" value="LysR_subst-bd"/>
</dbReference>
<dbReference type="GO" id="GO:0003700">
    <property type="term" value="F:DNA-binding transcription factor activity"/>
    <property type="evidence" value="ECO:0007669"/>
    <property type="project" value="InterPro"/>
</dbReference>
<dbReference type="SUPFAM" id="SSF46785">
    <property type="entry name" value="Winged helix' DNA-binding domain"/>
    <property type="match status" value="1"/>
</dbReference>
<dbReference type="OrthoDB" id="5297558at2"/>
<comment type="caution">
    <text evidence="6">The sequence shown here is derived from an EMBL/GenBank/DDBJ whole genome shotgun (WGS) entry which is preliminary data.</text>
</comment>
<dbReference type="CDD" id="cd05466">
    <property type="entry name" value="PBP2_LTTR_substrate"/>
    <property type="match status" value="1"/>
</dbReference>
<gene>
    <name evidence="6" type="ORF">DZ860_04505</name>
</gene>
<evidence type="ECO:0000256" key="2">
    <source>
        <dbReference type="ARBA" id="ARBA00023015"/>
    </source>
</evidence>
<dbReference type="SUPFAM" id="SSF53850">
    <property type="entry name" value="Periplasmic binding protein-like II"/>
    <property type="match status" value="1"/>
</dbReference>
<name>A0A3A6QPN0_9VIBR</name>
<evidence type="ECO:0000313" key="7">
    <source>
        <dbReference type="Proteomes" id="UP000273252"/>
    </source>
</evidence>
<dbReference type="PANTHER" id="PTHR30126:SF94">
    <property type="entry name" value="LYSR FAMILY TRANSCRIPTIONAL REGULATOR"/>
    <property type="match status" value="1"/>
</dbReference>
<dbReference type="EMBL" id="QVMU01000002">
    <property type="protein sequence ID" value="RJX74393.1"/>
    <property type="molecule type" value="Genomic_DNA"/>
</dbReference>
<evidence type="ECO:0000313" key="6">
    <source>
        <dbReference type="EMBL" id="RJX74393.1"/>
    </source>
</evidence>
<dbReference type="Gene3D" id="3.40.190.290">
    <property type="match status" value="1"/>
</dbReference>
<accession>A0A3A6QPN0</accession>
<dbReference type="RefSeq" id="WP_120029729.1">
    <property type="nucleotide sequence ID" value="NZ_QVMU01000002.1"/>
</dbReference>
<feature type="domain" description="HTH lysR-type" evidence="5">
    <location>
        <begin position="1"/>
        <end position="58"/>
    </location>
</feature>
<dbReference type="PANTHER" id="PTHR30126">
    <property type="entry name" value="HTH-TYPE TRANSCRIPTIONAL REGULATOR"/>
    <property type="match status" value="1"/>
</dbReference>
<comment type="similarity">
    <text evidence="1">Belongs to the LysR transcriptional regulatory family.</text>
</comment>
<keyword evidence="2" id="KW-0805">Transcription regulation</keyword>
<evidence type="ECO:0000256" key="1">
    <source>
        <dbReference type="ARBA" id="ARBA00009437"/>
    </source>
</evidence>
<dbReference type="AlphaFoldDB" id="A0A3A6QPN0"/>
<evidence type="ECO:0000256" key="4">
    <source>
        <dbReference type="ARBA" id="ARBA00023163"/>
    </source>
</evidence>
<dbReference type="InterPro" id="IPR000847">
    <property type="entry name" value="LysR_HTH_N"/>
</dbReference>
<evidence type="ECO:0000256" key="3">
    <source>
        <dbReference type="ARBA" id="ARBA00023125"/>
    </source>
</evidence>
<dbReference type="Pfam" id="PF03466">
    <property type="entry name" value="LysR_substrate"/>
    <property type="match status" value="1"/>
</dbReference>
<dbReference type="GO" id="GO:0000976">
    <property type="term" value="F:transcription cis-regulatory region binding"/>
    <property type="evidence" value="ECO:0007669"/>
    <property type="project" value="TreeGrafter"/>
</dbReference>
<protein>
    <submittedName>
        <fullName evidence="6">LysR family transcriptional regulator</fullName>
    </submittedName>
</protein>
<sequence length="289" mass="31760">MLLEGIETLITLSTAKTMSRTGSLLYISQSAVSKRITNLENKLGKKLVEPDGRHIKLTADALALIENIGPSFNELRGLMFDQQTLQDDSIIRIDCSETLVAGYLSEVMSHHFQMDPYITITTNHTPRIVEHVQSGKATIGFCAGHLPPHHGLHTVHLFDEPFFVISKTHLTSIPSHLITNDLNNPANTYQFAILEKLGIVPLMEMDSYVASAQLALAGVAPAIIPKSIVNTLNIDAQYCFEFVELQPLFRPIHLCTRANTSRNPRVKKLIAAIVDAAPKVISSPSTSTS</sequence>
<keyword evidence="3" id="KW-0238">DNA-binding</keyword>
<dbReference type="Proteomes" id="UP000273252">
    <property type="component" value="Unassembled WGS sequence"/>
</dbReference>